<keyword evidence="1" id="KW-0378">Hydrolase</keyword>
<name>A0A4U6QE58_9ACTN</name>
<dbReference type="CDD" id="cd02696">
    <property type="entry name" value="MurNAc-LAA"/>
    <property type="match status" value="1"/>
</dbReference>
<keyword evidence="3" id="KW-0732">Signal</keyword>
<dbReference type="AlphaFoldDB" id="A0A4U6QE58"/>
<comment type="caution">
    <text evidence="5">The sequence shown here is derived from an EMBL/GenBank/DDBJ whole genome shotgun (WGS) entry which is preliminary data.</text>
</comment>
<dbReference type="GO" id="GO:0030288">
    <property type="term" value="C:outer membrane-bounded periplasmic space"/>
    <property type="evidence" value="ECO:0007669"/>
    <property type="project" value="TreeGrafter"/>
</dbReference>
<dbReference type="GO" id="GO:0009253">
    <property type="term" value="P:peptidoglycan catabolic process"/>
    <property type="evidence" value="ECO:0007669"/>
    <property type="project" value="InterPro"/>
</dbReference>
<dbReference type="Proteomes" id="UP000306985">
    <property type="component" value="Unassembled WGS sequence"/>
</dbReference>
<dbReference type="PANTHER" id="PTHR30404:SF0">
    <property type="entry name" value="N-ACETYLMURAMOYL-L-ALANINE AMIDASE AMIC"/>
    <property type="match status" value="1"/>
</dbReference>
<proteinExistence type="predicted"/>
<dbReference type="SUPFAM" id="SSF53187">
    <property type="entry name" value="Zn-dependent exopeptidases"/>
    <property type="match status" value="1"/>
</dbReference>
<reference evidence="5 6" key="1">
    <citation type="submission" date="2019-05" db="EMBL/GenBank/DDBJ databases">
        <title>Nakamurella sp. N5BH11, whole genome shotgun sequence.</title>
        <authorList>
            <person name="Tuo L."/>
        </authorList>
    </citation>
    <scope>NUCLEOTIDE SEQUENCE [LARGE SCALE GENOMIC DNA]</scope>
    <source>
        <strain evidence="5 6">N5BH11</strain>
    </source>
</reference>
<accession>A0A4U6QE58</accession>
<feature type="chain" id="PRO_5039501393" evidence="3">
    <location>
        <begin position="26"/>
        <end position="344"/>
    </location>
</feature>
<sequence length="344" mass="33898">MRSTLRARVRLAGAGLALAVLAACAAPTAQTAPPPSGSAAPISSSSTAPTGPTVTVPQLSDTPASSPAPSSPESSTSAPATTEPAPATSEPVDATDNPADDATPTAPAPSTAAPAPAPAGQTTARPAPSGGKTVVIDPGHNGANGANPDIINQQVDAGFGQTKNCNTTGTSTNDGYTEHAFNWGVAQALRDELEAAGVTVVMTRDSDTGVGPCVNQRANIGNQAGADAVISLHGDGADASGRGFYVLTAERAPGSAETAGRSATLAADVRDGLVSAGLSTSNYLGSDGLWQRSDLAGLNLSLQPTVLIEFGNMRNSADAALMSSAAGQQQYASGVAKGVLAFLG</sequence>
<dbReference type="OrthoDB" id="3268878at2"/>
<evidence type="ECO:0000313" key="5">
    <source>
        <dbReference type="EMBL" id="TKV58328.1"/>
    </source>
</evidence>
<organism evidence="5 6">
    <name type="scientific">Nakamurella flava</name>
    <dbReference type="NCBI Taxonomy" id="2576308"/>
    <lineage>
        <taxon>Bacteria</taxon>
        <taxon>Bacillati</taxon>
        <taxon>Actinomycetota</taxon>
        <taxon>Actinomycetes</taxon>
        <taxon>Nakamurellales</taxon>
        <taxon>Nakamurellaceae</taxon>
        <taxon>Nakamurella</taxon>
    </lineage>
</organism>
<dbReference type="Pfam" id="PF01520">
    <property type="entry name" value="Amidase_3"/>
    <property type="match status" value="1"/>
</dbReference>
<keyword evidence="6" id="KW-1185">Reference proteome</keyword>
<dbReference type="PROSITE" id="PS51257">
    <property type="entry name" value="PROKAR_LIPOPROTEIN"/>
    <property type="match status" value="1"/>
</dbReference>
<evidence type="ECO:0000256" key="1">
    <source>
        <dbReference type="ARBA" id="ARBA00022801"/>
    </source>
</evidence>
<gene>
    <name evidence="5" type="ORF">FDO65_12170</name>
</gene>
<evidence type="ECO:0000256" key="3">
    <source>
        <dbReference type="SAM" id="SignalP"/>
    </source>
</evidence>
<evidence type="ECO:0000259" key="4">
    <source>
        <dbReference type="SMART" id="SM00646"/>
    </source>
</evidence>
<dbReference type="SMART" id="SM00646">
    <property type="entry name" value="Ami_3"/>
    <property type="match status" value="1"/>
</dbReference>
<feature type="domain" description="MurNAc-LAA" evidence="4">
    <location>
        <begin position="218"/>
        <end position="340"/>
    </location>
</feature>
<evidence type="ECO:0000256" key="2">
    <source>
        <dbReference type="SAM" id="MobiDB-lite"/>
    </source>
</evidence>
<dbReference type="PANTHER" id="PTHR30404">
    <property type="entry name" value="N-ACETYLMURAMOYL-L-ALANINE AMIDASE"/>
    <property type="match status" value="1"/>
</dbReference>
<dbReference type="InterPro" id="IPR050695">
    <property type="entry name" value="N-acetylmuramoyl_amidase_3"/>
</dbReference>
<dbReference type="InterPro" id="IPR002508">
    <property type="entry name" value="MurNAc-LAA_cat"/>
</dbReference>
<dbReference type="GO" id="GO:0008745">
    <property type="term" value="F:N-acetylmuramoyl-L-alanine amidase activity"/>
    <property type="evidence" value="ECO:0007669"/>
    <property type="project" value="InterPro"/>
</dbReference>
<dbReference type="RefSeq" id="WP_137449991.1">
    <property type="nucleotide sequence ID" value="NZ_SZZH01000003.1"/>
</dbReference>
<feature type="compositionally biased region" description="Low complexity" evidence="2">
    <location>
        <begin position="28"/>
        <end position="128"/>
    </location>
</feature>
<protein>
    <submittedName>
        <fullName evidence="5">N-acetylmuramoyl-L-alanine amidase</fullName>
    </submittedName>
</protein>
<feature type="region of interest" description="Disordered" evidence="2">
    <location>
        <begin position="28"/>
        <end position="151"/>
    </location>
</feature>
<dbReference type="Gene3D" id="3.40.630.40">
    <property type="entry name" value="Zn-dependent exopeptidases"/>
    <property type="match status" value="1"/>
</dbReference>
<feature type="signal peptide" evidence="3">
    <location>
        <begin position="1"/>
        <end position="25"/>
    </location>
</feature>
<dbReference type="EMBL" id="SZZH01000003">
    <property type="protein sequence ID" value="TKV58328.1"/>
    <property type="molecule type" value="Genomic_DNA"/>
</dbReference>
<evidence type="ECO:0000313" key="6">
    <source>
        <dbReference type="Proteomes" id="UP000306985"/>
    </source>
</evidence>